<dbReference type="Proteomes" id="UP001059596">
    <property type="component" value="Unassembled WGS sequence"/>
</dbReference>
<keyword evidence="1" id="KW-0732">Signal</keyword>
<sequence length="38" mass="4080">MGYRFSFGRILLLHSVLWTNSQLDACPPGAFPPDGAGS</sequence>
<protein>
    <submittedName>
        <fullName evidence="2">Uncharacterized protein</fullName>
    </submittedName>
</protein>
<name>A0A9P9YQ41_9MUSC</name>
<evidence type="ECO:0000313" key="3">
    <source>
        <dbReference type="Proteomes" id="UP001059596"/>
    </source>
</evidence>
<evidence type="ECO:0000256" key="1">
    <source>
        <dbReference type="SAM" id="SignalP"/>
    </source>
</evidence>
<evidence type="ECO:0000313" key="2">
    <source>
        <dbReference type="EMBL" id="KAI8040992.1"/>
    </source>
</evidence>
<feature type="signal peptide" evidence="1">
    <location>
        <begin position="1"/>
        <end position="21"/>
    </location>
</feature>
<keyword evidence="3" id="KW-1185">Reference proteome</keyword>
<gene>
    <name evidence="2" type="ORF">M5D96_005241</name>
</gene>
<comment type="caution">
    <text evidence="2">The sequence shown here is derived from an EMBL/GenBank/DDBJ whole genome shotgun (WGS) entry which is preliminary data.</text>
</comment>
<reference evidence="2" key="1">
    <citation type="journal article" date="2023" name="Genome Biol. Evol.">
        <title>Long-read-based Genome Assembly of Drosophila gunungcola Reveals Fewer Chemosensory Genes in Flower-breeding Species.</title>
        <authorList>
            <person name="Negi A."/>
            <person name="Liao B.Y."/>
            <person name="Yeh S.D."/>
        </authorList>
    </citation>
    <scope>NUCLEOTIDE SEQUENCE</scope>
    <source>
        <strain evidence="2">Sukarami</strain>
    </source>
</reference>
<feature type="chain" id="PRO_5040180234" evidence="1">
    <location>
        <begin position="22"/>
        <end position="38"/>
    </location>
</feature>
<dbReference type="AlphaFoldDB" id="A0A9P9YQ41"/>
<proteinExistence type="predicted"/>
<accession>A0A9P9YQ41</accession>
<organism evidence="2 3">
    <name type="scientific">Drosophila gunungcola</name>
    <name type="common">fruit fly</name>
    <dbReference type="NCBI Taxonomy" id="103775"/>
    <lineage>
        <taxon>Eukaryota</taxon>
        <taxon>Metazoa</taxon>
        <taxon>Ecdysozoa</taxon>
        <taxon>Arthropoda</taxon>
        <taxon>Hexapoda</taxon>
        <taxon>Insecta</taxon>
        <taxon>Pterygota</taxon>
        <taxon>Neoptera</taxon>
        <taxon>Endopterygota</taxon>
        <taxon>Diptera</taxon>
        <taxon>Brachycera</taxon>
        <taxon>Muscomorpha</taxon>
        <taxon>Ephydroidea</taxon>
        <taxon>Drosophilidae</taxon>
        <taxon>Drosophila</taxon>
        <taxon>Sophophora</taxon>
    </lineage>
</organism>
<dbReference type="EMBL" id="JAMKOV010000003">
    <property type="protein sequence ID" value="KAI8040992.1"/>
    <property type="molecule type" value="Genomic_DNA"/>
</dbReference>